<feature type="compositionally biased region" description="Low complexity" evidence="1">
    <location>
        <begin position="72"/>
        <end position="96"/>
    </location>
</feature>
<evidence type="ECO:0000313" key="3">
    <source>
        <dbReference type="Proteomes" id="UP001560045"/>
    </source>
</evidence>
<name>A0ABV3XF09_9ACTN</name>
<keyword evidence="3" id="KW-1185">Reference proteome</keyword>
<sequence length="134" mass="13361">MGKLSLGLGLGVGYVLGARAGRARYEQIKQAAAGLVERPEVQQALEQARTVAPAPLQGSIDKLSGRASGPQGTSAATVGVETVTVEGVTVEGVDVPVTPPPPASGAGGALGTDAPLPDPLIPPAKSGNRPNRRP</sequence>
<evidence type="ECO:0000313" key="2">
    <source>
        <dbReference type="EMBL" id="MEX5719011.1"/>
    </source>
</evidence>
<reference evidence="2 3" key="1">
    <citation type="submission" date="2024-06" db="EMBL/GenBank/DDBJ databases">
        <title>Draft genome sequence of Geodermatophilus badlandi, a novel member of the Geodermatophilaceae isolated from badland sedimentary rocks in the Red desert, Wyoming, USA.</title>
        <authorList>
            <person name="Ben Tekaya S."/>
            <person name="Nouioui I."/>
            <person name="Flores G.M."/>
            <person name="Shaal M.N."/>
            <person name="Bredoire F."/>
            <person name="Basile F."/>
            <person name="Van Diepen L."/>
            <person name="Ward N.L."/>
        </authorList>
    </citation>
    <scope>NUCLEOTIDE SEQUENCE [LARGE SCALE GENOMIC DNA]</scope>
    <source>
        <strain evidence="2 3">WL48A</strain>
    </source>
</reference>
<gene>
    <name evidence="2" type="ORF">ABQ292_11645</name>
</gene>
<comment type="caution">
    <text evidence="2">The sequence shown here is derived from an EMBL/GenBank/DDBJ whole genome shotgun (WGS) entry which is preliminary data.</text>
</comment>
<evidence type="ECO:0000256" key="1">
    <source>
        <dbReference type="SAM" id="MobiDB-lite"/>
    </source>
</evidence>
<organism evidence="2 3">
    <name type="scientific">Geodermatophilus maliterrae</name>
    <dbReference type="NCBI Taxonomy" id="3162531"/>
    <lineage>
        <taxon>Bacteria</taxon>
        <taxon>Bacillati</taxon>
        <taxon>Actinomycetota</taxon>
        <taxon>Actinomycetes</taxon>
        <taxon>Geodermatophilales</taxon>
        <taxon>Geodermatophilaceae</taxon>
        <taxon>Geodermatophilus</taxon>
    </lineage>
</organism>
<feature type="region of interest" description="Disordered" evidence="1">
    <location>
        <begin position="59"/>
        <end position="134"/>
    </location>
</feature>
<accession>A0ABV3XF09</accession>
<dbReference type="EMBL" id="JBFNXQ010000031">
    <property type="protein sequence ID" value="MEX5719011.1"/>
    <property type="molecule type" value="Genomic_DNA"/>
</dbReference>
<proteinExistence type="predicted"/>
<dbReference type="Proteomes" id="UP001560045">
    <property type="component" value="Unassembled WGS sequence"/>
</dbReference>
<dbReference type="RefSeq" id="WP_369206421.1">
    <property type="nucleotide sequence ID" value="NZ_JBFNXQ010000031.1"/>
</dbReference>
<protein>
    <recommendedName>
        <fullName evidence="4">YtxH-like protein</fullName>
    </recommendedName>
</protein>
<evidence type="ECO:0008006" key="4">
    <source>
        <dbReference type="Google" id="ProtNLM"/>
    </source>
</evidence>